<dbReference type="EC" id="3.2.1.14" evidence="3"/>
<dbReference type="PROSITE" id="PS51762">
    <property type="entry name" value="GH16_2"/>
    <property type="match status" value="1"/>
</dbReference>
<evidence type="ECO:0000256" key="5">
    <source>
        <dbReference type="ARBA" id="ARBA00022679"/>
    </source>
</evidence>
<comment type="catalytic activity">
    <reaction evidence="1">
        <text>Random endo-hydrolysis of N-acetyl-beta-D-glucosaminide (1-&gt;4)-beta-linkages in chitin and chitodextrins.</text>
        <dbReference type="EC" id="3.2.1.14"/>
    </reaction>
</comment>
<dbReference type="InterPro" id="IPR013320">
    <property type="entry name" value="ConA-like_dom_sf"/>
</dbReference>
<dbReference type="GO" id="GO:0016020">
    <property type="term" value="C:membrane"/>
    <property type="evidence" value="ECO:0007669"/>
    <property type="project" value="UniProtKB-SubCell"/>
</dbReference>
<dbReference type="Proteomes" id="UP000800092">
    <property type="component" value="Unassembled WGS sequence"/>
</dbReference>
<dbReference type="Pfam" id="PF00722">
    <property type="entry name" value="Glyco_hydro_16"/>
    <property type="match status" value="1"/>
</dbReference>
<keyword evidence="5" id="KW-0808">Transferase</keyword>
<keyword evidence="15" id="KW-1185">Reference proteome</keyword>
<dbReference type="GO" id="GO:0005975">
    <property type="term" value="P:carbohydrate metabolic process"/>
    <property type="evidence" value="ECO:0007669"/>
    <property type="project" value="InterPro"/>
</dbReference>
<evidence type="ECO:0000256" key="6">
    <source>
        <dbReference type="ARBA" id="ARBA00022729"/>
    </source>
</evidence>
<evidence type="ECO:0000256" key="3">
    <source>
        <dbReference type="ARBA" id="ARBA00012729"/>
    </source>
</evidence>
<evidence type="ECO:0000256" key="8">
    <source>
        <dbReference type="ARBA" id="ARBA00023136"/>
    </source>
</evidence>
<evidence type="ECO:0000256" key="10">
    <source>
        <dbReference type="ARBA" id="ARBA00023295"/>
    </source>
</evidence>
<dbReference type="Gene3D" id="2.60.120.200">
    <property type="match status" value="1"/>
</dbReference>
<evidence type="ECO:0000313" key="15">
    <source>
        <dbReference type="Proteomes" id="UP000800092"/>
    </source>
</evidence>
<name>A0A6A6HQ31_VIRVR</name>
<dbReference type="GO" id="GO:0031505">
    <property type="term" value="P:fungal-type cell wall organization"/>
    <property type="evidence" value="ECO:0007669"/>
    <property type="project" value="TreeGrafter"/>
</dbReference>
<keyword evidence="11" id="KW-0961">Cell wall biogenesis/degradation</keyword>
<dbReference type="InterPro" id="IPR050546">
    <property type="entry name" value="Glycosyl_Hydrlase_16"/>
</dbReference>
<sequence length="263" mass="28607">MTFGQTFTSCNPLNTTNCPVDPALGTNASFTFNSSSVADPEVWNSTGGALQYTLQKPGAEFLIQGSGDSPTITSAFYFLFGRVSVMLRAASGTGIVSSIVLQSDDLDEIDWEFLGGNQTHAETNFFGKGNTTSYNRAIWYPLPNRAAPQDDFHNYTVTWTAESLDWYIDDQHVRQVTPSDAVTLNGKNYPQTPMNLKMGIWAGGDPATNVPGVVQWAGGNVDYSKGPFSMYVKSAEVVDYTTGASQYSYGDETGSWQSIKVDK</sequence>
<protein>
    <recommendedName>
        <fullName evidence="3">chitinase</fullName>
        <ecNumber evidence="3">3.2.1.14</ecNumber>
    </recommendedName>
</protein>
<dbReference type="EMBL" id="ML991771">
    <property type="protein sequence ID" value="KAF2239952.1"/>
    <property type="molecule type" value="Genomic_DNA"/>
</dbReference>
<keyword evidence="6" id="KW-0732">Signal</keyword>
<evidence type="ECO:0000256" key="4">
    <source>
        <dbReference type="ARBA" id="ARBA00022676"/>
    </source>
</evidence>
<dbReference type="CDD" id="cd02183">
    <property type="entry name" value="GH16_fungal_CRH1_transglycosylase"/>
    <property type="match status" value="1"/>
</dbReference>
<dbReference type="InterPro" id="IPR000757">
    <property type="entry name" value="Beta-glucanase-like"/>
</dbReference>
<evidence type="ECO:0000256" key="7">
    <source>
        <dbReference type="ARBA" id="ARBA00022801"/>
    </source>
</evidence>
<evidence type="ECO:0000313" key="14">
    <source>
        <dbReference type="EMBL" id="KAF2239952.1"/>
    </source>
</evidence>
<keyword evidence="8" id="KW-0472">Membrane</keyword>
<dbReference type="GO" id="GO:0009277">
    <property type="term" value="C:fungal-type cell wall"/>
    <property type="evidence" value="ECO:0007669"/>
    <property type="project" value="TreeGrafter"/>
</dbReference>
<organism evidence="14 15">
    <name type="scientific">Viridothelium virens</name>
    <name type="common">Speckled blister lichen</name>
    <name type="synonym">Trypethelium virens</name>
    <dbReference type="NCBI Taxonomy" id="1048519"/>
    <lineage>
        <taxon>Eukaryota</taxon>
        <taxon>Fungi</taxon>
        <taxon>Dikarya</taxon>
        <taxon>Ascomycota</taxon>
        <taxon>Pezizomycotina</taxon>
        <taxon>Dothideomycetes</taxon>
        <taxon>Dothideomycetes incertae sedis</taxon>
        <taxon>Trypetheliales</taxon>
        <taxon>Trypetheliaceae</taxon>
        <taxon>Viridothelium</taxon>
    </lineage>
</organism>
<dbReference type="GO" id="GO:0008843">
    <property type="term" value="F:endochitinase activity"/>
    <property type="evidence" value="ECO:0007669"/>
    <property type="project" value="UniProtKB-EC"/>
</dbReference>
<evidence type="ECO:0000256" key="12">
    <source>
        <dbReference type="ARBA" id="ARBA00038074"/>
    </source>
</evidence>
<keyword evidence="4" id="KW-0328">Glycosyltransferase</keyword>
<dbReference type="OrthoDB" id="4781at2759"/>
<keyword evidence="7 14" id="KW-0378">Hydrolase</keyword>
<dbReference type="PANTHER" id="PTHR10963">
    <property type="entry name" value="GLYCOSYL HYDROLASE-RELATED"/>
    <property type="match status" value="1"/>
</dbReference>
<comment type="similarity">
    <text evidence="12">Belongs to the glycosyl hydrolase 16 family. CRH1 subfamily.</text>
</comment>
<evidence type="ECO:0000256" key="9">
    <source>
        <dbReference type="ARBA" id="ARBA00023180"/>
    </source>
</evidence>
<proteinExistence type="inferred from homology"/>
<gene>
    <name evidence="14" type="ORF">EV356DRAFT_438603</name>
</gene>
<dbReference type="AlphaFoldDB" id="A0A6A6HQ31"/>
<dbReference type="SUPFAM" id="SSF49899">
    <property type="entry name" value="Concanavalin A-like lectins/glucanases"/>
    <property type="match status" value="1"/>
</dbReference>
<accession>A0A6A6HQ31</accession>
<reference evidence="14" key="1">
    <citation type="journal article" date="2020" name="Stud. Mycol.">
        <title>101 Dothideomycetes genomes: a test case for predicting lifestyles and emergence of pathogens.</title>
        <authorList>
            <person name="Haridas S."/>
            <person name="Albert R."/>
            <person name="Binder M."/>
            <person name="Bloem J."/>
            <person name="Labutti K."/>
            <person name="Salamov A."/>
            <person name="Andreopoulos B."/>
            <person name="Baker S."/>
            <person name="Barry K."/>
            <person name="Bills G."/>
            <person name="Bluhm B."/>
            <person name="Cannon C."/>
            <person name="Castanera R."/>
            <person name="Culley D."/>
            <person name="Daum C."/>
            <person name="Ezra D."/>
            <person name="Gonzalez J."/>
            <person name="Henrissat B."/>
            <person name="Kuo A."/>
            <person name="Liang C."/>
            <person name="Lipzen A."/>
            <person name="Lutzoni F."/>
            <person name="Magnuson J."/>
            <person name="Mondo S."/>
            <person name="Nolan M."/>
            <person name="Ohm R."/>
            <person name="Pangilinan J."/>
            <person name="Park H.-J."/>
            <person name="Ramirez L."/>
            <person name="Alfaro M."/>
            <person name="Sun H."/>
            <person name="Tritt A."/>
            <person name="Yoshinaga Y."/>
            <person name="Zwiers L.-H."/>
            <person name="Turgeon B."/>
            <person name="Goodwin S."/>
            <person name="Spatafora J."/>
            <person name="Crous P."/>
            <person name="Grigoriev I."/>
        </authorList>
    </citation>
    <scope>NUCLEOTIDE SEQUENCE</scope>
    <source>
        <strain evidence="14">Tuck. ex Michener</strain>
    </source>
</reference>
<evidence type="ECO:0000256" key="1">
    <source>
        <dbReference type="ARBA" id="ARBA00000822"/>
    </source>
</evidence>
<comment type="subcellular location">
    <subcellularLocation>
        <location evidence="2">Membrane</location>
    </subcellularLocation>
</comment>
<evidence type="ECO:0000259" key="13">
    <source>
        <dbReference type="PROSITE" id="PS51762"/>
    </source>
</evidence>
<feature type="domain" description="GH16" evidence="13">
    <location>
        <begin position="1"/>
        <end position="232"/>
    </location>
</feature>
<keyword evidence="10" id="KW-0326">Glycosidase</keyword>
<dbReference type="PANTHER" id="PTHR10963:SF27">
    <property type="entry name" value="GLYCOSIDASE-RELATED"/>
    <property type="match status" value="1"/>
</dbReference>
<evidence type="ECO:0000256" key="11">
    <source>
        <dbReference type="ARBA" id="ARBA00023316"/>
    </source>
</evidence>
<keyword evidence="9" id="KW-0325">Glycoprotein</keyword>
<dbReference type="GO" id="GO:0016757">
    <property type="term" value="F:glycosyltransferase activity"/>
    <property type="evidence" value="ECO:0007669"/>
    <property type="project" value="UniProtKB-KW"/>
</dbReference>
<evidence type="ECO:0000256" key="2">
    <source>
        <dbReference type="ARBA" id="ARBA00004370"/>
    </source>
</evidence>